<name>A0A8T0I5H8_CERPU</name>
<feature type="region of interest" description="Disordered" evidence="1">
    <location>
        <begin position="1"/>
        <end position="33"/>
    </location>
</feature>
<reference evidence="2" key="1">
    <citation type="submission" date="2020-06" db="EMBL/GenBank/DDBJ databases">
        <title>WGS assembly of Ceratodon purpureus strain R40.</title>
        <authorList>
            <person name="Carey S.B."/>
            <person name="Jenkins J."/>
            <person name="Shu S."/>
            <person name="Lovell J.T."/>
            <person name="Sreedasyam A."/>
            <person name="Maumus F."/>
            <person name="Tiley G.P."/>
            <person name="Fernandez-Pozo N."/>
            <person name="Barry K."/>
            <person name="Chen C."/>
            <person name="Wang M."/>
            <person name="Lipzen A."/>
            <person name="Daum C."/>
            <person name="Saski C.A."/>
            <person name="Payton A.C."/>
            <person name="Mcbreen J.C."/>
            <person name="Conrad R.E."/>
            <person name="Kollar L.M."/>
            <person name="Olsson S."/>
            <person name="Huttunen S."/>
            <person name="Landis J.B."/>
            <person name="Wickett N.J."/>
            <person name="Johnson M.G."/>
            <person name="Rensing S.A."/>
            <person name="Grimwood J."/>
            <person name="Schmutz J."/>
            <person name="Mcdaniel S.F."/>
        </authorList>
    </citation>
    <scope>NUCLEOTIDE SEQUENCE</scope>
    <source>
        <strain evidence="2">R40</strain>
    </source>
</reference>
<dbReference type="AlphaFoldDB" id="A0A8T0I5H8"/>
<comment type="caution">
    <text evidence="2">The sequence shown here is derived from an EMBL/GenBank/DDBJ whole genome shotgun (WGS) entry which is preliminary data.</text>
</comment>
<sequence length="51" mass="5683">MAAELNEHMVEAVTHPQIVSDSKLSGPQSSGQSREFRAITSYYHLRHVSLS</sequence>
<feature type="compositionally biased region" description="Polar residues" evidence="1">
    <location>
        <begin position="17"/>
        <end position="33"/>
    </location>
</feature>
<feature type="compositionally biased region" description="Basic and acidic residues" evidence="1">
    <location>
        <begin position="1"/>
        <end position="10"/>
    </location>
</feature>
<organism evidence="2 3">
    <name type="scientific">Ceratodon purpureus</name>
    <name type="common">Fire moss</name>
    <name type="synonym">Dicranum purpureum</name>
    <dbReference type="NCBI Taxonomy" id="3225"/>
    <lineage>
        <taxon>Eukaryota</taxon>
        <taxon>Viridiplantae</taxon>
        <taxon>Streptophyta</taxon>
        <taxon>Embryophyta</taxon>
        <taxon>Bryophyta</taxon>
        <taxon>Bryophytina</taxon>
        <taxon>Bryopsida</taxon>
        <taxon>Dicranidae</taxon>
        <taxon>Pseudoditrichales</taxon>
        <taxon>Ditrichaceae</taxon>
        <taxon>Ceratodon</taxon>
    </lineage>
</organism>
<dbReference type="EMBL" id="CM026424">
    <property type="protein sequence ID" value="KAG0578275.1"/>
    <property type="molecule type" value="Genomic_DNA"/>
</dbReference>
<dbReference type="Proteomes" id="UP000822688">
    <property type="component" value="Chromosome 4"/>
</dbReference>
<keyword evidence="3" id="KW-1185">Reference proteome</keyword>
<gene>
    <name evidence="2" type="ORF">KC19_4G010900</name>
</gene>
<proteinExistence type="predicted"/>
<protein>
    <submittedName>
        <fullName evidence="2">Uncharacterized protein</fullName>
    </submittedName>
</protein>
<evidence type="ECO:0000313" key="2">
    <source>
        <dbReference type="EMBL" id="KAG0578275.1"/>
    </source>
</evidence>
<evidence type="ECO:0000256" key="1">
    <source>
        <dbReference type="SAM" id="MobiDB-lite"/>
    </source>
</evidence>
<accession>A0A8T0I5H8</accession>
<evidence type="ECO:0000313" key="3">
    <source>
        <dbReference type="Proteomes" id="UP000822688"/>
    </source>
</evidence>